<reference evidence="1 2" key="1">
    <citation type="journal article" date="2016" name="Nat. Commun.">
        <title>Thousands of microbial genomes shed light on interconnected biogeochemical processes in an aquifer system.</title>
        <authorList>
            <person name="Anantharaman K."/>
            <person name="Brown C.T."/>
            <person name="Hug L.A."/>
            <person name="Sharon I."/>
            <person name="Castelle C.J."/>
            <person name="Probst A.J."/>
            <person name="Thomas B.C."/>
            <person name="Singh A."/>
            <person name="Wilkins M.J."/>
            <person name="Karaoz U."/>
            <person name="Brodie E.L."/>
            <person name="Williams K.H."/>
            <person name="Hubbard S.S."/>
            <person name="Banfield J.F."/>
        </authorList>
    </citation>
    <scope>NUCLEOTIDE SEQUENCE [LARGE SCALE GENOMIC DNA]</scope>
</reference>
<evidence type="ECO:0000313" key="1">
    <source>
        <dbReference type="EMBL" id="OGK58035.1"/>
    </source>
</evidence>
<dbReference type="AlphaFoldDB" id="A0A1F7JR02"/>
<name>A0A1F7JR02_9BACT</name>
<organism evidence="1 2">
    <name type="scientific">Candidatus Roizmanbacteria bacterium RIFCSPLOWO2_02_FULL_41_9</name>
    <dbReference type="NCBI Taxonomy" id="1802077"/>
    <lineage>
        <taxon>Bacteria</taxon>
        <taxon>Candidatus Roizmaniibacteriota</taxon>
    </lineage>
</organism>
<accession>A0A1F7JR02</accession>
<gene>
    <name evidence="1" type="ORF">A3H86_00985</name>
</gene>
<comment type="caution">
    <text evidence="1">The sequence shown here is derived from an EMBL/GenBank/DDBJ whole genome shotgun (WGS) entry which is preliminary data.</text>
</comment>
<dbReference type="Proteomes" id="UP000178039">
    <property type="component" value="Unassembled WGS sequence"/>
</dbReference>
<proteinExistence type="predicted"/>
<sequence>MSDELSKPPLDQDQVTFVWDTLEITNPSVLASSLSPFENKIAHLPAAKELIAQLTGSFAATRQVFETIYPSTEARPAYHNDTHACLTAWNATKIYLGYLRANHGRFDQDFFDLLLAGASFHEIDDWWAHAAGGQKPANYQQALDLVRDHLTKKGISTDDFNRVIKLDDFNKTLDQSVQDALELSPENGLLKESNGQRSKLAALAQREQQDEEPADEKRVAILKTLGQFISGADFAQVLDHNYQVKIPQNQNNNIYLFHQGVASLANEMEHFRPDDAIPDGWKTEGKLDWQKVGTSNDFLDILRNKLEPALPYLDRFYDVTKPNELSSAPATDSYQMFTASARLYQGHNSKKKPA</sequence>
<protein>
    <submittedName>
        <fullName evidence="1">Uncharacterized protein</fullName>
    </submittedName>
</protein>
<dbReference type="EMBL" id="MGBB01000033">
    <property type="protein sequence ID" value="OGK58035.1"/>
    <property type="molecule type" value="Genomic_DNA"/>
</dbReference>
<evidence type="ECO:0000313" key="2">
    <source>
        <dbReference type="Proteomes" id="UP000178039"/>
    </source>
</evidence>